<evidence type="ECO:0000313" key="11">
    <source>
        <dbReference type="EMBL" id="MBM6774780.1"/>
    </source>
</evidence>
<evidence type="ECO:0000256" key="10">
    <source>
        <dbReference type="HAMAP-Rule" id="MF_00019"/>
    </source>
</evidence>
<reference evidence="11 12" key="1">
    <citation type="journal article" date="2021" name="Sci. Rep.">
        <title>The distribution of antibiotic resistance genes in chicken gut microbiota commensals.</title>
        <authorList>
            <person name="Juricova H."/>
            <person name="Matiasovicova J."/>
            <person name="Kubasova T."/>
            <person name="Cejkova D."/>
            <person name="Rychlik I."/>
        </authorList>
    </citation>
    <scope>NUCLEOTIDE SEQUENCE [LARGE SCALE GENOMIC DNA]</scope>
    <source>
        <strain evidence="11 12">An794</strain>
    </source>
</reference>
<dbReference type="Proteomes" id="UP000712527">
    <property type="component" value="Unassembled WGS sequence"/>
</dbReference>
<dbReference type="PANTHER" id="PTHR30100:SF1">
    <property type="entry name" value="PHOSPHATE ACYLTRANSFERASE"/>
    <property type="match status" value="1"/>
</dbReference>
<dbReference type="PANTHER" id="PTHR30100">
    <property type="entry name" value="FATTY ACID/PHOSPHOLIPID SYNTHESIS PROTEIN PLSX"/>
    <property type="match status" value="1"/>
</dbReference>
<sequence>MTTICVDVMGADKEPAVLLEGVAQALADDPELEVLVAGDAEVVEPFAASHDRARALVTTQVITMSEHPANAVRQKKDASIVRAAAAVRAGDADGLFSAGSTGAVLTAATFGVGRIKGVKRPGLCLPFPGISGRPTVFLDMGANADVKPEVMVQFAHMGRAYSREVLGVEDPRVGLLCNGSEDTKGSEMALAYHAALAEGNCGFAGNAEGTDLLAGTFDVIVADGFTGNVALKSIEGTGKFVIKRLKAAMEESLTNKIGMALLAKSLKALAAEMTGDEYGGAILLGLRAPVVKGHGATSAQAVRMGTHAAARAVRAHLSERIAEACELSS</sequence>
<dbReference type="SUPFAM" id="SSF53659">
    <property type="entry name" value="Isocitrate/Isopropylmalate dehydrogenase-like"/>
    <property type="match status" value="1"/>
</dbReference>
<evidence type="ECO:0000256" key="9">
    <source>
        <dbReference type="ARBA" id="ARBA00046608"/>
    </source>
</evidence>
<organism evidence="11 12">
    <name type="scientific">Olsenella profusa</name>
    <dbReference type="NCBI Taxonomy" id="138595"/>
    <lineage>
        <taxon>Bacteria</taxon>
        <taxon>Bacillati</taxon>
        <taxon>Actinomycetota</taxon>
        <taxon>Coriobacteriia</taxon>
        <taxon>Coriobacteriales</taxon>
        <taxon>Atopobiaceae</taxon>
        <taxon>Olsenella</taxon>
    </lineage>
</organism>
<dbReference type="InterPro" id="IPR003664">
    <property type="entry name" value="FA_synthesis"/>
</dbReference>
<evidence type="ECO:0000256" key="1">
    <source>
        <dbReference type="ARBA" id="ARBA00001232"/>
    </source>
</evidence>
<dbReference type="GO" id="GO:0016746">
    <property type="term" value="F:acyltransferase activity"/>
    <property type="evidence" value="ECO:0007669"/>
    <property type="project" value="UniProtKB-KW"/>
</dbReference>
<dbReference type="NCBIfam" id="TIGR00182">
    <property type="entry name" value="plsX"/>
    <property type="match status" value="1"/>
</dbReference>
<gene>
    <name evidence="10 11" type="primary">plsX</name>
    <name evidence="11" type="ORF">H9X80_04385</name>
</gene>
<keyword evidence="3 10" id="KW-0444">Lipid biosynthesis</keyword>
<evidence type="ECO:0000256" key="2">
    <source>
        <dbReference type="ARBA" id="ARBA00022490"/>
    </source>
</evidence>
<evidence type="ECO:0000256" key="4">
    <source>
        <dbReference type="ARBA" id="ARBA00022679"/>
    </source>
</evidence>
<name>A0ABS2F1L8_9ACTN</name>
<keyword evidence="5 10" id="KW-0443">Lipid metabolism</keyword>
<comment type="function">
    <text evidence="10">Catalyzes the reversible formation of acyl-phosphate (acyl-PO(4)) from acyl-[acyl-carrier-protein] (acyl-ACP). This enzyme utilizes acyl-ACP as fatty acyl donor, but not acyl-CoA.</text>
</comment>
<protein>
    <recommendedName>
        <fullName evidence="8 10">Phosphate acyltransferase</fullName>
        <ecNumber evidence="8 10">2.3.1.274</ecNumber>
    </recommendedName>
    <alternativeName>
        <fullName evidence="10">Acyl-ACP phosphotransacylase</fullName>
    </alternativeName>
    <alternativeName>
        <fullName evidence="10">Acyl-[acyl-carrier-protein]--phosphate acyltransferase</fullName>
    </alternativeName>
    <alternativeName>
        <fullName evidence="10">Phosphate-acyl-ACP acyltransferase</fullName>
    </alternativeName>
</protein>
<comment type="subunit">
    <text evidence="9 10">Homodimer. Probably interacts with PlsY.</text>
</comment>
<accession>A0ABS2F1L8</accession>
<dbReference type="RefSeq" id="WP_204793129.1">
    <property type="nucleotide sequence ID" value="NZ_JACSNQ010000006.1"/>
</dbReference>
<dbReference type="InterPro" id="IPR012281">
    <property type="entry name" value="Phospholipid_synth_PlsX-like"/>
</dbReference>
<proteinExistence type="inferred from homology"/>
<dbReference type="EC" id="2.3.1.274" evidence="8 10"/>
<dbReference type="HAMAP" id="MF_00019">
    <property type="entry name" value="PlsX"/>
    <property type="match status" value="1"/>
</dbReference>
<evidence type="ECO:0000256" key="7">
    <source>
        <dbReference type="ARBA" id="ARBA00023264"/>
    </source>
</evidence>
<keyword evidence="7 10" id="KW-1208">Phospholipid metabolism</keyword>
<keyword evidence="2 10" id="KW-0963">Cytoplasm</keyword>
<keyword evidence="4 10" id="KW-0808">Transferase</keyword>
<dbReference type="EMBL" id="JACSNQ010000006">
    <property type="protein sequence ID" value="MBM6774780.1"/>
    <property type="molecule type" value="Genomic_DNA"/>
</dbReference>
<keyword evidence="12" id="KW-1185">Reference proteome</keyword>
<evidence type="ECO:0000256" key="8">
    <source>
        <dbReference type="ARBA" id="ARBA00024069"/>
    </source>
</evidence>
<evidence type="ECO:0000256" key="3">
    <source>
        <dbReference type="ARBA" id="ARBA00022516"/>
    </source>
</evidence>
<dbReference type="PIRSF" id="PIRSF002465">
    <property type="entry name" value="Phsphlp_syn_PlsX"/>
    <property type="match status" value="1"/>
</dbReference>
<comment type="similarity">
    <text evidence="10">Belongs to the PlsX family.</text>
</comment>
<comment type="subcellular location">
    <subcellularLocation>
        <location evidence="10">Cytoplasm</location>
    </subcellularLocation>
    <text evidence="10">Associated with the membrane possibly through PlsY.</text>
</comment>
<comment type="catalytic activity">
    <reaction evidence="1 10">
        <text>a fatty acyl-[ACP] + phosphate = an acyl phosphate + holo-[ACP]</text>
        <dbReference type="Rhea" id="RHEA:42292"/>
        <dbReference type="Rhea" id="RHEA-COMP:9685"/>
        <dbReference type="Rhea" id="RHEA-COMP:14125"/>
        <dbReference type="ChEBI" id="CHEBI:43474"/>
        <dbReference type="ChEBI" id="CHEBI:59918"/>
        <dbReference type="ChEBI" id="CHEBI:64479"/>
        <dbReference type="ChEBI" id="CHEBI:138651"/>
        <dbReference type="EC" id="2.3.1.274"/>
    </reaction>
</comment>
<comment type="caution">
    <text evidence="11">The sequence shown here is derived from an EMBL/GenBank/DDBJ whole genome shotgun (WGS) entry which is preliminary data.</text>
</comment>
<comment type="pathway">
    <text evidence="10">Lipid metabolism; phospholipid metabolism.</text>
</comment>
<keyword evidence="6 10" id="KW-0594">Phospholipid biosynthesis</keyword>
<evidence type="ECO:0000256" key="6">
    <source>
        <dbReference type="ARBA" id="ARBA00023209"/>
    </source>
</evidence>
<evidence type="ECO:0000313" key="12">
    <source>
        <dbReference type="Proteomes" id="UP000712527"/>
    </source>
</evidence>
<keyword evidence="11" id="KW-0012">Acyltransferase</keyword>
<dbReference type="Pfam" id="PF02504">
    <property type="entry name" value="FA_synthesis"/>
    <property type="match status" value="1"/>
</dbReference>
<dbReference type="Gene3D" id="3.40.718.10">
    <property type="entry name" value="Isopropylmalate Dehydrogenase"/>
    <property type="match status" value="1"/>
</dbReference>
<evidence type="ECO:0000256" key="5">
    <source>
        <dbReference type="ARBA" id="ARBA00023098"/>
    </source>
</evidence>